<feature type="compositionally biased region" description="Low complexity" evidence="6">
    <location>
        <begin position="286"/>
        <end position="302"/>
    </location>
</feature>
<feature type="compositionally biased region" description="Low complexity" evidence="6">
    <location>
        <begin position="186"/>
        <end position="199"/>
    </location>
</feature>
<dbReference type="Pfam" id="PF00096">
    <property type="entry name" value="zf-C2H2"/>
    <property type="match status" value="3"/>
</dbReference>
<dbReference type="GO" id="GO:0008270">
    <property type="term" value="F:zinc ion binding"/>
    <property type="evidence" value="ECO:0007669"/>
    <property type="project" value="UniProtKB-KW"/>
</dbReference>
<evidence type="ECO:0000259" key="7">
    <source>
        <dbReference type="PROSITE" id="PS50157"/>
    </source>
</evidence>
<dbReference type="GO" id="GO:0043565">
    <property type="term" value="F:sequence-specific DNA binding"/>
    <property type="evidence" value="ECO:0007669"/>
    <property type="project" value="TreeGrafter"/>
</dbReference>
<dbReference type="PROSITE" id="PS50157">
    <property type="entry name" value="ZINC_FINGER_C2H2_2"/>
    <property type="match status" value="4"/>
</dbReference>
<evidence type="ECO:0000256" key="3">
    <source>
        <dbReference type="ARBA" id="ARBA00022771"/>
    </source>
</evidence>
<feature type="compositionally biased region" description="Polar residues" evidence="6">
    <location>
        <begin position="88"/>
        <end position="99"/>
    </location>
</feature>
<dbReference type="SUPFAM" id="SSF57667">
    <property type="entry name" value="beta-beta-alpha zinc fingers"/>
    <property type="match status" value="4"/>
</dbReference>
<feature type="domain" description="C2H2-type" evidence="7">
    <location>
        <begin position="243"/>
        <end position="272"/>
    </location>
</feature>
<sequence>MPSSERRLSQQDLHSGCHLDQPSYLRANSSATNPSTGWGHHQSLESQGQHRQSLPRSHHGGSNGESLFHRPSSPPQQSEESYYDRGQPLSTITKASSVSDKTDREYRVGQEYPEGGVGSGRPHHMAFVAAPIPSPHYQQQQQQQHQYPYYHYLRQPQNNPLGYGDDNDDGHDNDNAVLLHDKYRNNSISSNTSSTSSASHLHMQNHPGSNNKHPCRFPTCGWSFKRFEHLKRHMLVHTKERPFICEFQGCDKSFSRSDNFSAHLRTHTKKSSMQMRKLDRQHQQFRDQQQPHQQPHHQQQPHMMSMDPMGYLRPSSTDSGIMSPTNSRYEDFRQDHPSVHHYHGAANGFMPTGVMSTLVQEQSGGVMMGHRHSASGYPATFHATTADVPGSGTRTSLSTNTDLEALYSSQVGKLAPRTTYHEDSMNDRDSKPPFGLIPNRHQHSSSGLHPLDNPVVTNAPETETAFGPIKLDLKAVSNNPKDVELHNQHNIKTESLHQYNRHQHQSGPYKDHRQHHRQDSSSRERFNIGDENDSSGATEGGHRSMVVLGSSHDEPNPNPNGESPEQPSRKSPSGSTLQIFGRQVDTRRGSREDGQTDRQGGGKDGMGDEEVEDEEHDEKSDDGGEEGEEGEEMDRGQAAMGLGNGFSGLQSHFVPGSGGGEGRSPPPPSISLRSHSEGNLSSIPFFQAEGMSRTEDSFIERHSSFSSSSGGHGGSGGEYHHRHSISGYGPSAATALSSLSPSIMSPQPAMWPSTAPLHHPQTHDLYGLPPMQYYQEELPYSHHQRFPLSRTHLPPTAPYGHHHHPHQGRARPMSSAKNHGCSIPGCMKRFKRLEHLKRHIKTHTLERPFACTTPGCNKRFSRSDNLSQHIKTHQRQLMSKSHWKQQQQLQHQMETQRQSYHQHQHQPLSQHPHAPPPHHTSSMEMNMEASGHGGHLADVSRSPPQPHQHPGHPQQQLQQMHPFHQHRPTYQESAEY</sequence>
<feature type="region of interest" description="Disordered" evidence="6">
    <location>
        <begin position="417"/>
        <end position="460"/>
    </location>
</feature>
<evidence type="ECO:0000256" key="5">
    <source>
        <dbReference type="PROSITE-ProRule" id="PRU00042"/>
    </source>
</evidence>
<feature type="compositionally biased region" description="Acidic residues" evidence="6">
    <location>
        <begin position="607"/>
        <end position="616"/>
    </location>
</feature>
<feature type="compositionally biased region" description="Basic and acidic residues" evidence="6">
    <location>
        <begin position="419"/>
        <end position="431"/>
    </location>
</feature>
<evidence type="ECO:0000313" key="8">
    <source>
        <dbReference type="EMBL" id="GJJ77164.1"/>
    </source>
</evidence>
<keyword evidence="9" id="KW-1185">Reference proteome</keyword>
<feature type="compositionally biased region" description="Basic and acidic residues" evidence="6">
    <location>
        <begin position="276"/>
        <end position="285"/>
    </location>
</feature>
<dbReference type="SMART" id="SM00355">
    <property type="entry name" value="ZnF_C2H2"/>
    <property type="match status" value="4"/>
</dbReference>
<feature type="region of interest" description="Disordered" evidence="6">
    <location>
        <begin position="700"/>
        <end position="726"/>
    </location>
</feature>
<feature type="compositionally biased region" description="Basic and acidic residues" evidence="6">
    <location>
        <begin position="517"/>
        <end position="528"/>
    </location>
</feature>
<gene>
    <name evidence="8" type="ORF">EMPS_09523</name>
</gene>
<dbReference type="PANTHER" id="PTHR24408:SF58">
    <property type="entry name" value="TRANSCRIPTION FACTOR (TFIIIA), PUTATIVE (AFU_ORTHOLOGUE AFUA_1G05150)-RELATED"/>
    <property type="match status" value="1"/>
</dbReference>
<accession>A0A9P3HI50</accession>
<dbReference type="AlphaFoldDB" id="A0A9P3HI50"/>
<dbReference type="FunFam" id="3.30.160.60:FF:000125">
    <property type="entry name" value="Putative zinc finger protein 143"/>
    <property type="match status" value="2"/>
</dbReference>
<dbReference type="PANTHER" id="PTHR24408">
    <property type="entry name" value="ZINC FINGER PROTEIN"/>
    <property type="match status" value="1"/>
</dbReference>
<keyword evidence="2" id="KW-0677">Repeat</keyword>
<feature type="region of interest" description="Disordered" evidence="6">
    <location>
        <begin position="186"/>
        <end position="210"/>
    </location>
</feature>
<evidence type="ECO:0000256" key="1">
    <source>
        <dbReference type="ARBA" id="ARBA00022723"/>
    </source>
</evidence>
<feature type="domain" description="C2H2-type" evidence="7">
    <location>
        <begin position="819"/>
        <end position="848"/>
    </location>
</feature>
<feature type="compositionally biased region" description="Polar residues" evidence="6">
    <location>
        <begin position="569"/>
        <end position="578"/>
    </location>
</feature>
<evidence type="ECO:0000256" key="6">
    <source>
        <dbReference type="SAM" id="MobiDB-lite"/>
    </source>
</evidence>
<feature type="region of interest" description="Disordered" evidence="6">
    <location>
        <begin position="266"/>
        <end position="308"/>
    </location>
</feature>
<feature type="compositionally biased region" description="Polar residues" evidence="6">
    <location>
        <begin position="26"/>
        <end position="36"/>
    </location>
</feature>
<feature type="region of interest" description="Disordered" evidence="6">
    <location>
        <begin position="1"/>
        <end position="105"/>
    </location>
</feature>
<keyword evidence="3 5" id="KW-0863">Zinc-finger</keyword>
<feature type="compositionally biased region" description="Low complexity" evidence="6">
    <location>
        <begin position="885"/>
        <end position="912"/>
    </location>
</feature>
<dbReference type="Proteomes" id="UP000827284">
    <property type="component" value="Unassembled WGS sequence"/>
</dbReference>
<name>A0A9P3HI50_9FUNG</name>
<evidence type="ECO:0000313" key="9">
    <source>
        <dbReference type="Proteomes" id="UP000827284"/>
    </source>
</evidence>
<feature type="compositionally biased region" description="Basic residues" evidence="6">
    <location>
        <begin position="800"/>
        <end position="809"/>
    </location>
</feature>
<reference evidence="8" key="1">
    <citation type="submission" date="2021-11" db="EMBL/GenBank/DDBJ databases">
        <authorList>
            <person name="Herlambang A."/>
            <person name="Guo Y."/>
            <person name="Takashima Y."/>
            <person name="Nishizawa T."/>
        </authorList>
    </citation>
    <scope>NUCLEOTIDE SEQUENCE</scope>
    <source>
        <strain evidence="8">E1425</strain>
    </source>
</reference>
<dbReference type="InterPro" id="IPR036236">
    <property type="entry name" value="Znf_C2H2_sf"/>
</dbReference>
<keyword evidence="4" id="KW-0862">Zinc</keyword>
<feature type="region of interest" description="Disordered" evidence="6">
    <location>
        <begin position="860"/>
        <end position="958"/>
    </location>
</feature>
<feature type="region of interest" description="Disordered" evidence="6">
    <location>
        <begin position="791"/>
        <end position="819"/>
    </location>
</feature>
<feature type="compositionally biased region" description="Basic and acidic residues" evidence="6">
    <location>
        <begin position="584"/>
        <end position="596"/>
    </location>
</feature>
<feature type="domain" description="C2H2-type" evidence="7">
    <location>
        <begin position="213"/>
        <end position="242"/>
    </location>
</feature>
<feature type="compositionally biased region" description="Acidic residues" evidence="6">
    <location>
        <begin position="623"/>
        <end position="632"/>
    </location>
</feature>
<dbReference type="EMBL" id="BQFW01000013">
    <property type="protein sequence ID" value="GJJ77164.1"/>
    <property type="molecule type" value="Genomic_DNA"/>
</dbReference>
<dbReference type="GO" id="GO:0005634">
    <property type="term" value="C:nucleus"/>
    <property type="evidence" value="ECO:0007669"/>
    <property type="project" value="TreeGrafter"/>
</dbReference>
<feature type="compositionally biased region" description="Polar residues" evidence="6">
    <location>
        <begin position="863"/>
        <end position="879"/>
    </location>
</feature>
<dbReference type="OrthoDB" id="6365676at2759"/>
<feature type="region of interest" description="Disordered" evidence="6">
    <location>
        <begin position="499"/>
        <end position="677"/>
    </location>
</feature>
<reference evidence="8" key="2">
    <citation type="journal article" date="2022" name="Microbiol. Resour. Announc.">
        <title>Whole-Genome Sequence of Entomortierella parvispora E1425, a Mucoromycotan Fungus Associated with Burkholderiaceae-Related Endosymbiotic Bacteria.</title>
        <authorList>
            <person name="Herlambang A."/>
            <person name="Guo Y."/>
            <person name="Takashima Y."/>
            <person name="Narisawa K."/>
            <person name="Ohta H."/>
            <person name="Nishizawa T."/>
        </authorList>
    </citation>
    <scope>NUCLEOTIDE SEQUENCE</scope>
    <source>
        <strain evidence="8">E1425</strain>
    </source>
</reference>
<evidence type="ECO:0000256" key="2">
    <source>
        <dbReference type="ARBA" id="ARBA00022737"/>
    </source>
</evidence>
<comment type="caution">
    <text evidence="8">The sequence shown here is derived from an EMBL/GenBank/DDBJ whole genome shotgun (WGS) entry which is preliminary data.</text>
</comment>
<dbReference type="PROSITE" id="PS00028">
    <property type="entry name" value="ZINC_FINGER_C2H2_1"/>
    <property type="match status" value="4"/>
</dbReference>
<feature type="domain" description="C2H2-type" evidence="7">
    <location>
        <begin position="849"/>
        <end position="878"/>
    </location>
</feature>
<evidence type="ECO:0000256" key="4">
    <source>
        <dbReference type="ARBA" id="ARBA00022833"/>
    </source>
</evidence>
<protein>
    <recommendedName>
        <fullName evidence="7">C2H2-type domain-containing protein</fullName>
    </recommendedName>
</protein>
<feature type="compositionally biased region" description="Polar residues" evidence="6">
    <location>
        <begin position="44"/>
        <end position="55"/>
    </location>
</feature>
<organism evidence="8 9">
    <name type="scientific">Entomortierella parvispora</name>
    <dbReference type="NCBI Taxonomy" id="205924"/>
    <lineage>
        <taxon>Eukaryota</taxon>
        <taxon>Fungi</taxon>
        <taxon>Fungi incertae sedis</taxon>
        <taxon>Mucoromycota</taxon>
        <taxon>Mortierellomycotina</taxon>
        <taxon>Mortierellomycetes</taxon>
        <taxon>Mortierellales</taxon>
        <taxon>Mortierellaceae</taxon>
        <taxon>Entomortierella</taxon>
    </lineage>
</organism>
<proteinExistence type="predicted"/>
<dbReference type="GO" id="GO:0000981">
    <property type="term" value="F:DNA-binding transcription factor activity, RNA polymerase II-specific"/>
    <property type="evidence" value="ECO:0007669"/>
    <property type="project" value="TreeGrafter"/>
</dbReference>
<dbReference type="Gene3D" id="3.30.160.60">
    <property type="entry name" value="Classic Zinc Finger"/>
    <property type="match status" value="4"/>
</dbReference>
<dbReference type="InterPro" id="IPR013087">
    <property type="entry name" value="Znf_C2H2_type"/>
</dbReference>
<keyword evidence="1" id="KW-0479">Metal-binding</keyword>